<protein>
    <recommendedName>
        <fullName evidence="2">Myb/SANT-like domain-containing protein</fullName>
    </recommendedName>
</protein>
<comment type="caution">
    <text evidence="3">The sequence shown here is derived from an EMBL/GenBank/DDBJ whole genome shotgun (WGS) entry which is preliminary data.</text>
</comment>
<feature type="domain" description="Myb/SANT-like" evidence="2">
    <location>
        <begin position="6"/>
        <end position="100"/>
    </location>
</feature>
<feature type="compositionally biased region" description="Pro residues" evidence="1">
    <location>
        <begin position="190"/>
        <end position="200"/>
    </location>
</feature>
<name>A0A6A3B9E7_HIBSY</name>
<sequence length="458" mass="51958">MGEKQQWSNEHLKCLLETCIEEINNVGRKGLSLHKESWIKLERVLKERFGMELSQKQMKNAYDNLKAKYIGRVYLKNKTSNLYNPQTNTFTLTNEEWEEFRKGHPKAASLKTVPLPFLELCAALFDGNSTTGNCKWTSTQTTSGVGSSSCHHVQPLLLTSNSFIDSEDDDGTSHEPPSKPAPNTSVDPPLSAPANPPPESSPTFDKPSKRAKTSKSLSDKTVVTFDDIAVDMQKALQHIVKNKDGPTSVECYKKLKLCNLDPMDPLFLAAFHIFGLSMPMRDAWMTLTAVPEVHYGLRYKITTHNSYVLLSPFCWKRGTKRMRDNDSTMSGHQYTLELLQWVAHDARILSEALADSDAPFPFPPPDFRHRRALTNKEKFNHTHAKLRNVIERAFGVLKEGLSDEFFNEYDQPNVTFQNTNVRVADDEDEPEGHGSAADREYMTQLRDEIAEQLMQNMD</sequence>
<proteinExistence type="predicted"/>
<dbReference type="EMBL" id="VEPZ02000902">
    <property type="protein sequence ID" value="KAE8712085.1"/>
    <property type="molecule type" value="Genomic_DNA"/>
</dbReference>
<evidence type="ECO:0000256" key="1">
    <source>
        <dbReference type="SAM" id="MobiDB-lite"/>
    </source>
</evidence>
<dbReference type="InterPro" id="IPR024752">
    <property type="entry name" value="Myb/SANT-like_dom"/>
</dbReference>
<accession>A0A6A3B9E7</accession>
<gene>
    <name evidence="3" type="ORF">F3Y22_tig00110264pilonHSYRG00263</name>
</gene>
<feature type="region of interest" description="Disordered" evidence="1">
    <location>
        <begin position="162"/>
        <end position="216"/>
    </location>
</feature>
<dbReference type="PANTHER" id="PTHR31704:SF40">
    <property type="entry name" value="MYB_SANT-LIKE DOMAIN-CONTAINING PROTEIN"/>
    <property type="match status" value="1"/>
</dbReference>
<reference evidence="3" key="1">
    <citation type="submission" date="2019-09" db="EMBL/GenBank/DDBJ databases">
        <title>Draft genome information of white flower Hibiscus syriacus.</title>
        <authorList>
            <person name="Kim Y.-M."/>
        </authorList>
    </citation>
    <scope>NUCLEOTIDE SEQUENCE [LARGE SCALE GENOMIC DNA]</scope>
    <source>
        <strain evidence="3">YM2019G1</strain>
    </source>
</reference>
<dbReference type="Proteomes" id="UP000436088">
    <property type="component" value="Unassembled WGS sequence"/>
</dbReference>
<dbReference type="AlphaFoldDB" id="A0A6A3B9E7"/>
<organism evidence="3 4">
    <name type="scientific">Hibiscus syriacus</name>
    <name type="common">Rose of Sharon</name>
    <dbReference type="NCBI Taxonomy" id="106335"/>
    <lineage>
        <taxon>Eukaryota</taxon>
        <taxon>Viridiplantae</taxon>
        <taxon>Streptophyta</taxon>
        <taxon>Embryophyta</taxon>
        <taxon>Tracheophyta</taxon>
        <taxon>Spermatophyta</taxon>
        <taxon>Magnoliopsida</taxon>
        <taxon>eudicotyledons</taxon>
        <taxon>Gunneridae</taxon>
        <taxon>Pentapetalae</taxon>
        <taxon>rosids</taxon>
        <taxon>malvids</taxon>
        <taxon>Malvales</taxon>
        <taxon>Malvaceae</taxon>
        <taxon>Malvoideae</taxon>
        <taxon>Hibiscus</taxon>
    </lineage>
</organism>
<dbReference type="PANTHER" id="PTHR31704">
    <property type="entry name" value="MYB/SANT-LIKE DNA-BINDING DOMAIN PROTEIN-RELATED"/>
    <property type="match status" value="1"/>
</dbReference>
<evidence type="ECO:0000313" key="3">
    <source>
        <dbReference type="EMBL" id="KAE8712085.1"/>
    </source>
</evidence>
<dbReference type="Pfam" id="PF12776">
    <property type="entry name" value="Myb_DNA-bind_3"/>
    <property type="match status" value="1"/>
</dbReference>
<keyword evidence="4" id="KW-1185">Reference proteome</keyword>
<evidence type="ECO:0000259" key="2">
    <source>
        <dbReference type="Pfam" id="PF12776"/>
    </source>
</evidence>
<evidence type="ECO:0000313" key="4">
    <source>
        <dbReference type="Proteomes" id="UP000436088"/>
    </source>
</evidence>